<gene>
    <name evidence="7" type="ORF">E2F43_07850</name>
</gene>
<reference evidence="7 8" key="1">
    <citation type="submission" date="2019-03" db="EMBL/GenBank/DDBJ databases">
        <title>Seongchinamella monodicae gen. nov., sp. nov., a novel member of the Gammaproteobacteria isolated from a tidal mudflat of beach.</title>
        <authorList>
            <person name="Yang H.G."/>
            <person name="Kang J.W."/>
            <person name="Lee S.D."/>
        </authorList>
    </citation>
    <scope>NUCLEOTIDE SEQUENCE [LARGE SCALE GENOMIC DNA]</scope>
    <source>
        <strain evidence="7 8">GH4-78</strain>
    </source>
</reference>
<dbReference type="Gene3D" id="2.60.40.10">
    <property type="entry name" value="Immunoglobulins"/>
    <property type="match status" value="1"/>
</dbReference>
<dbReference type="InterPro" id="IPR050288">
    <property type="entry name" value="Cellulose_deg_GH3"/>
</dbReference>
<dbReference type="Gene3D" id="3.40.50.1700">
    <property type="entry name" value="Glycoside hydrolase family 3 C-terminal domain"/>
    <property type="match status" value="1"/>
</dbReference>
<sequence length="662" mass="72211">MEAGLRADERLESEVTGLLAAMTVAEKLSLLAGKSFWQTQGISRLGLAPMKLTDGPRGIGLHSGFRRCTAFPTGIALAASWNPELAREFGEALALEARSVGAQVVLGPAVNICRTPLNGRTFEYFTEDPHLNSRLAVAAIRGIQATGVAACVKHYAANNQETYRMKTSAEVSERALREIYLPVFEAAVREADVWSIMAAYNAVNGVAACESADLLQDRLRDEYGFSGFVVSDWFAGKRTSSGAACLKAGLNLEMPGKGIRMRQRNLQREFDAGAFSEAELDANLRNLLRVWLHTRPAQGHPTGRRNTPEHQKLARRMAEQGMTLLKNDGGVLPLDRTRVRRLAILGKRARKRTCLPLYGGSAGVWSPYEVTPLQGIRDFLGDTCDIVDDPAAADAAIVVVGLGHRLGGDSEVKDRPHMDLPPEQDALVRKTLATNPNTVVVVVSGSPLAMPWADDVPAILMAWYPGMEGGRAIADTLFGEVNPAGKLPVTFPRRLADSPAHSDPRRFPGSSEQVHYDEDVFVGYRHFDREAIEPLFPFGHGLSYTQFSYSALRIGGWTSDGELELSCDIHNSGSRDGCDIVQVYVGCANPQLPRPPRELKGFQRVVLAAGESRRITITLPAKALAYWCPERNNWHIDNGEYQIAVGASSRDLRLTGSVAYPG</sequence>
<dbReference type="SUPFAM" id="SSF51445">
    <property type="entry name" value="(Trans)glycosidases"/>
    <property type="match status" value="1"/>
</dbReference>
<evidence type="ECO:0000256" key="5">
    <source>
        <dbReference type="ARBA" id="ARBA00032594"/>
    </source>
</evidence>
<dbReference type="GO" id="GO:0005975">
    <property type="term" value="P:carbohydrate metabolic process"/>
    <property type="evidence" value="ECO:0007669"/>
    <property type="project" value="InterPro"/>
</dbReference>
<dbReference type="SUPFAM" id="SSF52279">
    <property type="entry name" value="Beta-D-glucan exohydrolase, C-terminal domain"/>
    <property type="match status" value="1"/>
</dbReference>
<evidence type="ECO:0000256" key="3">
    <source>
        <dbReference type="ARBA" id="ARBA00031448"/>
    </source>
</evidence>
<accession>A0A4V6PIX3</accession>
<dbReference type="FunFam" id="2.60.40.10:FF:000495">
    <property type="entry name" value="Periplasmic beta-glucosidase"/>
    <property type="match status" value="1"/>
</dbReference>
<dbReference type="PANTHER" id="PTHR42715:SF10">
    <property type="entry name" value="BETA-GLUCOSIDASE"/>
    <property type="match status" value="1"/>
</dbReference>
<evidence type="ECO:0000256" key="4">
    <source>
        <dbReference type="ARBA" id="ARBA00032194"/>
    </source>
</evidence>
<comment type="caution">
    <text evidence="7">The sequence shown here is derived from an EMBL/GenBank/DDBJ whole genome shotgun (WGS) entry which is preliminary data.</text>
</comment>
<feature type="domain" description="Fibronectin type III-like" evidence="6">
    <location>
        <begin position="579"/>
        <end position="649"/>
    </location>
</feature>
<proteinExistence type="inferred from homology"/>
<dbReference type="OrthoDB" id="9781691at2"/>
<dbReference type="InterPro" id="IPR002772">
    <property type="entry name" value="Glyco_hydro_3_C"/>
</dbReference>
<evidence type="ECO:0000256" key="2">
    <source>
        <dbReference type="ARBA" id="ARBA00022801"/>
    </source>
</evidence>
<name>A0A4V6PIX3_9GAMM</name>
<keyword evidence="2 7" id="KW-0378">Hydrolase</keyword>
<dbReference type="SMART" id="SM01217">
    <property type="entry name" value="Fn3_like"/>
    <property type="match status" value="1"/>
</dbReference>
<evidence type="ECO:0000313" key="7">
    <source>
        <dbReference type="EMBL" id="TDG13444.1"/>
    </source>
</evidence>
<dbReference type="Pfam" id="PF14310">
    <property type="entry name" value="Fn3-like"/>
    <property type="match status" value="1"/>
</dbReference>
<dbReference type="Proteomes" id="UP000295554">
    <property type="component" value="Unassembled WGS sequence"/>
</dbReference>
<organism evidence="7 8">
    <name type="scientific">Seongchinamella unica</name>
    <dbReference type="NCBI Taxonomy" id="2547392"/>
    <lineage>
        <taxon>Bacteria</taxon>
        <taxon>Pseudomonadati</taxon>
        <taxon>Pseudomonadota</taxon>
        <taxon>Gammaproteobacteria</taxon>
        <taxon>Cellvibrionales</taxon>
        <taxon>Halieaceae</taxon>
        <taxon>Seongchinamella</taxon>
    </lineage>
</organism>
<dbReference type="PANTHER" id="PTHR42715">
    <property type="entry name" value="BETA-GLUCOSIDASE"/>
    <property type="match status" value="1"/>
</dbReference>
<dbReference type="PRINTS" id="PR00133">
    <property type="entry name" value="GLHYDRLASE3"/>
</dbReference>
<dbReference type="InterPro" id="IPR036962">
    <property type="entry name" value="Glyco_hydro_3_N_sf"/>
</dbReference>
<dbReference type="InterPro" id="IPR001764">
    <property type="entry name" value="Glyco_hydro_3_N"/>
</dbReference>
<dbReference type="InterPro" id="IPR036881">
    <property type="entry name" value="Glyco_hydro_3_C_sf"/>
</dbReference>
<dbReference type="Pfam" id="PF01915">
    <property type="entry name" value="Glyco_hydro_3_C"/>
    <property type="match status" value="1"/>
</dbReference>
<protein>
    <recommendedName>
        <fullName evidence="5">Beta-D-glucoside glucohydrolase</fullName>
    </recommendedName>
    <alternativeName>
        <fullName evidence="3">Cellobiase</fullName>
    </alternativeName>
    <alternativeName>
        <fullName evidence="4">Gentiobiase</fullName>
    </alternativeName>
</protein>
<dbReference type="InterPro" id="IPR026891">
    <property type="entry name" value="Fn3-like"/>
</dbReference>
<dbReference type="InterPro" id="IPR017853">
    <property type="entry name" value="GH"/>
</dbReference>
<dbReference type="GO" id="GO:0008422">
    <property type="term" value="F:beta-glucosidase activity"/>
    <property type="evidence" value="ECO:0007669"/>
    <property type="project" value="UniProtKB-ARBA"/>
</dbReference>
<evidence type="ECO:0000256" key="1">
    <source>
        <dbReference type="ARBA" id="ARBA00005336"/>
    </source>
</evidence>
<comment type="similarity">
    <text evidence="1">Belongs to the glycosyl hydrolase 3 family.</text>
</comment>
<dbReference type="EMBL" id="SMSE01000002">
    <property type="protein sequence ID" value="TDG13444.1"/>
    <property type="molecule type" value="Genomic_DNA"/>
</dbReference>
<evidence type="ECO:0000259" key="6">
    <source>
        <dbReference type="SMART" id="SM01217"/>
    </source>
</evidence>
<evidence type="ECO:0000313" key="8">
    <source>
        <dbReference type="Proteomes" id="UP000295554"/>
    </source>
</evidence>
<dbReference type="InterPro" id="IPR013783">
    <property type="entry name" value="Ig-like_fold"/>
</dbReference>
<dbReference type="AlphaFoldDB" id="A0A4V6PIX3"/>
<dbReference type="Gene3D" id="3.20.20.300">
    <property type="entry name" value="Glycoside hydrolase, family 3, N-terminal domain"/>
    <property type="match status" value="1"/>
</dbReference>
<keyword evidence="8" id="KW-1185">Reference proteome</keyword>
<dbReference type="Pfam" id="PF00933">
    <property type="entry name" value="Glyco_hydro_3"/>
    <property type="match status" value="1"/>
</dbReference>
<dbReference type="RefSeq" id="WP_133211423.1">
    <property type="nucleotide sequence ID" value="NZ_SMSE01000002.1"/>
</dbReference>